<dbReference type="EMBL" id="VZPB01000071">
    <property type="protein sequence ID" value="KAB0574666.1"/>
    <property type="molecule type" value="Genomic_DNA"/>
</dbReference>
<dbReference type="Proteomes" id="UP000430120">
    <property type="component" value="Unassembled WGS sequence"/>
</dbReference>
<dbReference type="PANTHER" id="PTHR47894">
    <property type="entry name" value="HTH-TYPE TRANSCRIPTIONAL REGULATOR GADX"/>
    <property type="match status" value="1"/>
</dbReference>
<dbReference type="GO" id="GO:0003700">
    <property type="term" value="F:DNA-binding transcription factor activity"/>
    <property type="evidence" value="ECO:0007669"/>
    <property type="project" value="InterPro"/>
</dbReference>
<dbReference type="PANTHER" id="PTHR47894:SF1">
    <property type="entry name" value="HTH-TYPE TRANSCRIPTIONAL REGULATOR VQSM"/>
    <property type="match status" value="1"/>
</dbReference>
<keyword evidence="2" id="KW-0238">DNA-binding</keyword>
<proteinExistence type="predicted"/>
<protein>
    <submittedName>
        <fullName evidence="5">AraC family transcriptional regulator</fullName>
    </submittedName>
</protein>
<evidence type="ECO:0000256" key="3">
    <source>
        <dbReference type="ARBA" id="ARBA00023163"/>
    </source>
</evidence>
<comment type="caution">
    <text evidence="5">The sequence shown here is derived from an EMBL/GenBank/DDBJ whole genome shotgun (WGS) entry which is preliminary data.</text>
</comment>
<keyword evidence="1" id="KW-0805">Transcription regulation</keyword>
<evidence type="ECO:0000313" key="5">
    <source>
        <dbReference type="EMBL" id="KAB0574666.1"/>
    </source>
</evidence>
<dbReference type="Pfam" id="PF12625">
    <property type="entry name" value="Arabinose_bd"/>
    <property type="match status" value="1"/>
</dbReference>
<gene>
    <name evidence="5" type="ORF">F7Q92_19330</name>
</gene>
<dbReference type="PROSITE" id="PS01124">
    <property type="entry name" value="HTH_ARAC_FAMILY_2"/>
    <property type="match status" value="1"/>
</dbReference>
<evidence type="ECO:0000256" key="1">
    <source>
        <dbReference type="ARBA" id="ARBA00023015"/>
    </source>
</evidence>
<dbReference type="GO" id="GO:0005829">
    <property type="term" value="C:cytosol"/>
    <property type="evidence" value="ECO:0007669"/>
    <property type="project" value="TreeGrafter"/>
</dbReference>
<evidence type="ECO:0000313" key="6">
    <source>
        <dbReference type="Proteomes" id="UP000430120"/>
    </source>
</evidence>
<dbReference type="InterPro" id="IPR018060">
    <property type="entry name" value="HTH_AraC"/>
</dbReference>
<keyword evidence="3" id="KW-0804">Transcription</keyword>
<accession>A0A643F6S5</accession>
<name>A0A643F6S5_IDEDE</name>
<dbReference type="GO" id="GO:0000976">
    <property type="term" value="F:transcription cis-regulatory region binding"/>
    <property type="evidence" value="ECO:0007669"/>
    <property type="project" value="TreeGrafter"/>
</dbReference>
<dbReference type="Gene3D" id="1.10.10.60">
    <property type="entry name" value="Homeodomain-like"/>
    <property type="match status" value="1"/>
</dbReference>
<keyword evidence="6" id="KW-1185">Reference proteome</keyword>
<dbReference type="SUPFAM" id="SSF46689">
    <property type="entry name" value="Homeodomain-like"/>
    <property type="match status" value="1"/>
</dbReference>
<evidence type="ECO:0000256" key="2">
    <source>
        <dbReference type="ARBA" id="ARBA00023125"/>
    </source>
</evidence>
<dbReference type="Pfam" id="PF12833">
    <property type="entry name" value="HTH_18"/>
    <property type="match status" value="1"/>
</dbReference>
<dbReference type="RefSeq" id="WP_151125709.1">
    <property type="nucleotide sequence ID" value="NZ_CP088081.1"/>
</dbReference>
<dbReference type="OrthoDB" id="8584243at2"/>
<sequence length="333" mass="36533">MNTLPLRQLCAYRAMHDGFSRCGLDLDAFLLGEGGVASLDAVLPAETLADLFDAAWRHAVVRTQDPAIGLRMTPRQPMIGLGGMAHLVMAAPDIRTALQRLERFTGVISPTTAMSVQLVEGQVRVGVEVSPGARPAASQRYDFMAYTVLQGIWWLLGQQMLPERVSCPFPAPADPGPWEKAYGAPVQFGAAVYAMDFPRCLLDMPVPTADPMIADLSEQLAERLIAQQGGSLVARVREVIARQLSRGDPRREQVAAELRMSERTLQRHLSDEGTSFQDLVDDTRRETARRLLEAGGATPTEVSFAVGFADPSTFYRACKRWFGCSPSEFRCAH</sequence>
<dbReference type="InterPro" id="IPR009057">
    <property type="entry name" value="Homeodomain-like_sf"/>
</dbReference>
<reference evidence="5 6" key="1">
    <citation type="submission" date="2019-09" db="EMBL/GenBank/DDBJ databases">
        <title>Draft genome sequences of 48 bacterial type strains from the CCUG.</title>
        <authorList>
            <person name="Tunovic T."/>
            <person name="Pineiro-Iglesias B."/>
            <person name="Unosson C."/>
            <person name="Inganas E."/>
            <person name="Ohlen M."/>
            <person name="Cardew S."/>
            <person name="Jensie-Markopoulos S."/>
            <person name="Salva-Serra F."/>
            <person name="Jaen-Luchoro D."/>
            <person name="Karlsson R."/>
            <person name="Svensson-Stadler L."/>
            <person name="Chun J."/>
            <person name="Moore E."/>
        </authorList>
    </citation>
    <scope>NUCLEOTIDE SEQUENCE [LARGE SCALE GENOMIC DNA]</scope>
    <source>
        <strain evidence="5 6">CCUG 30977</strain>
    </source>
</reference>
<feature type="domain" description="HTH araC/xylS-type" evidence="4">
    <location>
        <begin position="234"/>
        <end position="332"/>
    </location>
</feature>
<dbReference type="AlphaFoldDB" id="A0A643F6S5"/>
<organism evidence="5 6">
    <name type="scientific">Ideonella dechloratans</name>
    <dbReference type="NCBI Taxonomy" id="36863"/>
    <lineage>
        <taxon>Bacteria</taxon>
        <taxon>Pseudomonadati</taxon>
        <taxon>Pseudomonadota</taxon>
        <taxon>Betaproteobacteria</taxon>
        <taxon>Burkholderiales</taxon>
        <taxon>Sphaerotilaceae</taxon>
        <taxon>Ideonella</taxon>
    </lineage>
</organism>
<dbReference type="SMART" id="SM00342">
    <property type="entry name" value="HTH_ARAC"/>
    <property type="match status" value="1"/>
</dbReference>
<dbReference type="InterPro" id="IPR032687">
    <property type="entry name" value="AraC-type_N"/>
</dbReference>
<evidence type="ECO:0000259" key="4">
    <source>
        <dbReference type="PROSITE" id="PS01124"/>
    </source>
</evidence>